<feature type="transmembrane region" description="Helical" evidence="11">
    <location>
        <begin position="2503"/>
        <end position="2527"/>
    </location>
</feature>
<dbReference type="GO" id="GO:0005524">
    <property type="term" value="F:ATP binding"/>
    <property type="evidence" value="ECO:0007669"/>
    <property type="project" value="UniProtKB-KW"/>
</dbReference>
<dbReference type="CDD" id="cd03233">
    <property type="entry name" value="ABCG_PDR_domain1"/>
    <property type="match status" value="1"/>
</dbReference>
<evidence type="ECO:0000256" key="5">
    <source>
        <dbReference type="ARBA" id="ARBA00022737"/>
    </source>
</evidence>
<evidence type="ECO:0000313" key="13">
    <source>
        <dbReference type="EMBL" id="RYR75923.1"/>
    </source>
</evidence>
<evidence type="ECO:0000256" key="10">
    <source>
        <dbReference type="SAM" id="MobiDB-lite"/>
    </source>
</evidence>
<evidence type="ECO:0000256" key="2">
    <source>
        <dbReference type="ARBA" id="ARBA00006012"/>
    </source>
</evidence>
<feature type="compositionally biased region" description="Polar residues" evidence="10">
    <location>
        <begin position="2003"/>
        <end position="2023"/>
    </location>
</feature>
<protein>
    <recommendedName>
        <fullName evidence="12">ABC transporter domain-containing protein</fullName>
    </recommendedName>
</protein>
<feature type="transmembrane region" description="Helical" evidence="11">
    <location>
        <begin position="2420"/>
        <end position="2445"/>
    </location>
</feature>
<dbReference type="FunFam" id="3.40.50.300:FF:000532">
    <property type="entry name" value="ABC transporter G family member 34"/>
    <property type="match status" value="1"/>
</dbReference>
<reference evidence="13 14" key="1">
    <citation type="submission" date="2019-01" db="EMBL/GenBank/DDBJ databases">
        <title>Sequencing of cultivated peanut Arachis hypogaea provides insights into genome evolution and oil improvement.</title>
        <authorList>
            <person name="Chen X."/>
        </authorList>
    </citation>
    <scope>NUCLEOTIDE SEQUENCE [LARGE SCALE GENOMIC DNA]</scope>
    <source>
        <strain evidence="14">cv. Fuhuasheng</strain>
        <tissue evidence="13">Leaves</tissue>
    </source>
</reference>
<dbReference type="CDD" id="cd03232">
    <property type="entry name" value="ABCG_PDR_domain2"/>
    <property type="match status" value="2"/>
</dbReference>
<dbReference type="EMBL" id="SDMP01000001">
    <property type="protein sequence ID" value="RYR75923.1"/>
    <property type="molecule type" value="Genomic_DNA"/>
</dbReference>
<feature type="transmembrane region" description="Helical" evidence="11">
    <location>
        <begin position="602"/>
        <end position="621"/>
    </location>
</feature>
<dbReference type="InterPro" id="IPR003593">
    <property type="entry name" value="AAA+_ATPase"/>
</dbReference>
<feature type="transmembrane region" description="Helical" evidence="11">
    <location>
        <begin position="1396"/>
        <end position="1419"/>
    </location>
</feature>
<keyword evidence="4 11" id="KW-0812">Transmembrane</keyword>
<keyword evidence="5" id="KW-0677">Repeat</keyword>
<dbReference type="GO" id="GO:0140359">
    <property type="term" value="F:ABC-type transporter activity"/>
    <property type="evidence" value="ECO:0007669"/>
    <property type="project" value="InterPro"/>
</dbReference>
<feature type="transmembrane region" description="Helical" evidence="11">
    <location>
        <begin position="1958"/>
        <end position="1985"/>
    </location>
</feature>
<name>A0A445EKQ8_ARAHY</name>
<evidence type="ECO:0000256" key="8">
    <source>
        <dbReference type="ARBA" id="ARBA00022989"/>
    </source>
</evidence>
<evidence type="ECO:0000256" key="3">
    <source>
        <dbReference type="ARBA" id="ARBA00022448"/>
    </source>
</evidence>
<feature type="transmembrane region" description="Helical" evidence="11">
    <location>
        <begin position="1734"/>
        <end position="1756"/>
    </location>
</feature>
<dbReference type="InterPro" id="IPR034001">
    <property type="entry name" value="ABCG_PDR_1"/>
</dbReference>
<dbReference type="Pfam" id="PF19055">
    <property type="entry name" value="ABC2_membrane_7"/>
    <property type="match status" value="3"/>
</dbReference>
<proteinExistence type="inferred from homology"/>
<feature type="transmembrane region" description="Helical" evidence="11">
    <location>
        <begin position="2465"/>
        <end position="2491"/>
    </location>
</feature>
<feature type="transmembrane region" description="Helical" evidence="11">
    <location>
        <begin position="657"/>
        <end position="679"/>
    </location>
</feature>
<feature type="transmembrane region" description="Helical" evidence="11">
    <location>
        <begin position="515"/>
        <end position="536"/>
    </location>
</feature>
<feature type="transmembrane region" description="Helical" evidence="11">
    <location>
        <begin position="1244"/>
        <end position="1270"/>
    </location>
</feature>
<accession>A0A445EKQ8</accession>
<feature type="transmembrane region" description="Helical" evidence="11">
    <location>
        <begin position="633"/>
        <end position="651"/>
    </location>
</feature>
<feature type="transmembrane region" description="Helical" evidence="11">
    <location>
        <begin position="1853"/>
        <end position="1871"/>
    </location>
</feature>
<dbReference type="PANTHER" id="PTHR19241">
    <property type="entry name" value="ATP-BINDING CASSETTE TRANSPORTER"/>
    <property type="match status" value="1"/>
</dbReference>
<feature type="transmembrane region" description="Helical" evidence="11">
    <location>
        <begin position="1312"/>
        <end position="1333"/>
    </location>
</feature>
<dbReference type="GO" id="GO:0016887">
    <property type="term" value="F:ATP hydrolysis activity"/>
    <property type="evidence" value="ECO:0007669"/>
    <property type="project" value="InterPro"/>
</dbReference>
<dbReference type="STRING" id="3818.A0A445EKQ8"/>
<evidence type="ECO:0000256" key="11">
    <source>
        <dbReference type="SAM" id="Phobius"/>
    </source>
</evidence>
<feature type="transmembrane region" description="Helical" evidence="11">
    <location>
        <begin position="2390"/>
        <end position="2408"/>
    </location>
</feature>
<evidence type="ECO:0000313" key="14">
    <source>
        <dbReference type="Proteomes" id="UP000289738"/>
    </source>
</evidence>
<comment type="subcellular location">
    <subcellularLocation>
        <location evidence="1">Membrane</location>
        <topology evidence="1">Multi-pass membrane protein</topology>
    </subcellularLocation>
</comment>
<dbReference type="Proteomes" id="UP000289738">
    <property type="component" value="Chromosome A01"/>
</dbReference>
<dbReference type="FunFam" id="3.40.50.300:FF:000179">
    <property type="entry name" value="ABC transporter G family member 34"/>
    <property type="match status" value="1"/>
</dbReference>
<keyword evidence="14" id="KW-1185">Reference proteome</keyword>
<keyword evidence="6" id="KW-0547">Nucleotide-binding</keyword>
<dbReference type="InterPro" id="IPR034003">
    <property type="entry name" value="ABCG_PDR_2"/>
</dbReference>
<evidence type="ECO:0000256" key="6">
    <source>
        <dbReference type="ARBA" id="ARBA00022741"/>
    </source>
</evidence>
<sequence length="2565" mass="289693">MAQQAGVDEIESLRIELAEIGRSIRSSFRSYASSFRSNSSINPALDVDNNEGDALQWGEIQRLPTFERITSALLDVHDSIGTSREVKGRQVVDVSKLGAQERHLFIEKLIKHIENDNLRLLQKFRKRIDKYLLNIDKKDLFPENHTSKLSILRSQHSRISIIKDANGIIKPGRMTLLLGPPGSGKTTLLLALAGKLDHSLKGLGEISYNGHTLEEFIPPKSSAYVSQYDLHIPEMTVRETLDFSARCQGVGSKDELLKEVSRREKEAGIMPDPDLDAYMKATSVKGLKRTLQTDYILKILGLDICADTLVGDPIRRGISGGQKKRLTTGEMMVGPTRALFMDEISNGLDSSTTFQIISCLQHMVHITDATALISLLQPAPETFDLFDDIVLMAEGKIVYHGPRDCIVEFFEDCGFQCPQRKGTADFLQEVISRKDQAQYWSRVEEPYSYVTVEQFIEKFKHSSFGKKLGEEISKPFDKSQSHKNALAFRKYSLTKWELFRACIMRELLLMKRNSFVYIFKSTQLVIVASIGMTVFIRTRMSVDALHGNYFMGSLFYSLIILLVDGIPELSMTVSRLSVFYKQKELYFYPAWAYSIPSAVLKIPLSLLESFIWTALTYYVIGYSPEIGRFFRQFLLLFTLHMSAISMFRFVASVFQNVAVATTAGTLTILYVLLFGGFILPKPYMPSWLRWGFWISPLSYGELAVTVNEFLAPRWQKMSTNTTLGRKIMDGRGLNFDGYFYWISIGALLGFTVLFNTAFTLVLSFFKAPSRSRALISSDKHSELQGNQENNDSFAGDSTLVESTAEPRKGQHSGGMVLPFQPLTLTFRDVQYYVDTTMEMRNRGFDKQLQLLCDVTGSLRPGILTALMGVSGAGKTTLLDVLCGRKTGGTIEGDIRIDGYPKVQETFARISGYCEQNDIHSPNITVEESVMFSAWLRLPPQIDAITKSEFVKEVLRTIELDGIKDSLVGLPNVSGLSTEQRKRLTIAIELVANPSIIFMDEPTSGLDARAAAVVMRAVKNVVGTGRTVTCTIHQPSIDIFESFDELILMKTGGCIIYSGPLGKHSSRVIEYFESIPGMPKIKDNYNPSTWMLEVTSGSAEIELGVDFAQIYRESTLYEQNKELVEQLSSPAPGSKDLFFPSHFPQNGWEQFKACLWKQHLSYWRNPSYNLMRIMFVIAASFLFGIIFWKKGKNIDNQQDLFNIFGSMFIAILFFGINNGSSVLPVVATERTVLYREKFAGMYSPWAYSFAQVTIEVPYLLTQAVLYVIITYPMIGYHWSAYKIFWSFYSIFCNLLYFNYLGMVIVSFTPNVQVASIACSSAYTMLNLFSGYIVPRPQIPKWWIWMYYLCPTSWALNGLLTSQYGDINKEISVTAFTDAKTRTIAEFLRDYYGFHHDLLGVTALILIVFPVIFALLFAYCIGHLNFLRRVGIKLPTVEVRYQNLTIEAECQVVKGKPIPTLWNTLKGWIIDASQLLILRSRKSRISIIKDANGIIKPGRMTLLLGPPGCGKTTLLLALAGRLDHSLKVKGEISYNGHPLEEFIPQKSSAYVSQYDLHIPEMTVRETLDFSARCQGVGIKDELLKEVSRREKEAGIMPDRDLDAYMKATSMKGLKSTLQTDYILKILGLDVCADTLVGDPIRRGVSGGQKKRVISRNDQAQYWSRSEEPYIYVTTEQFIEKFKHSSFGKKLEEEISKPFDKSQSHKNALAFRKYSLTKWELFKACIMREFLLMKRNSFVYVFKSTQLVIVASIGMTVFIRTRMSVDALHGNYFMGSLFYSLIILLTDGYPELSMTISRLSVFYKQKELCFYPAWAYSIPSAVLKIPLSLLESFIWTALTYYVIGYSPEIGRFFRQFLLLFTLHMSSISMFRFIASVFQNAAAAMTAGTVAILYALLFGGVVLPKPYMPSWLRWGFWISPLSYGELAVTVNEFLAPRWQKMSANTTLGHQIMESRGLNFDGYFYWISIGALLGLTVLFNTAFTLVLSFFKVRSRSRALISSDKHSELQGNQENNGSFAGNITPVESTTEPEKGQHSGGMVLPFQPLTLAFRDVQYYVDPPMEMRNQGFSKKQLQLLCDVTGSLRPGILTALMGVSGAGKTTLLDVLCGRKTGGTIEGDIRIGGYQKVQETFTRISGYCEQNDIHSPNITVEESVMFSAWLRLPPQIDAITKSEFVKEVLHTIELDQIKDSLVGLPNVSGLSTEQRKQLTIAIELVANPSIIFMDEPTSGLDARAAAVVMRAVKNVVRTGRTVACTIHQPSIDIFESFDELILMKTGGRIIYSGPLGQNSSQVIEYFESIPRVPKIKDNYNPSTWMLEVTSCSAEVEIGVDFAQIYRESTLYEQNKELVEQLSSPAPGSKDLHFPSHFPQNGWEQFKACLWKQHLSYWRSPSYNLMRIIFVIAASLLFGILFWKKGKNIDNQQDLFNVFGSMFIAALIFGINNFTSVLPIVATERTVLYREKFAGMYSPWAYSFAQVIIEVPYLLTQAVLYVIITYPMIGYHCSAYKIFWSLYSMFCNLLYFNYLGMFIVSFTPNVQVASIVCSSAYTMLTLFSGFIVPHLLIKGERLHF</sequence>
<feature type="transmembrane region" description="Helical" evidence="11">
    <location>
        <begin position="1169"/>
        <end position="1187"/>
    </location>
</feature>
<feature type="transmembrane region" description="Helical" evidence="11">
    <location>
        <begin position="1877"/>
        <end position="1899"/>
    </location>
</feature>
<dbReference type="Pfam" id="PF00005">
    <property type="entry name" value="ABC_tran"/>
    <property type="match status" value="4"/>
</dbReference>
<keyword evidence="3" id="KW-0813">Transport</keyword>
<feature type="transmembrane region" description="Helical" evidence="11">
    <location>
        <begin position="738"/>
        <end position="765"/>
    </location>
</feature>
<keyword evidence="7" id="KW-0067">ATP-binding</keyword>
<evidence type="ECO:0000256" key="1">
    <source>
        <dbReference type="ARBA" id="ARBA00004141"/>
    </source>
</evidence>
<dbReference type="InterPro" id="IPR003439">
    <property type="entry name" value="ABC_transporter-like_ATP-bd"/>
</dbReference>
<dbReference type="PROSITE" id="PS50893">
    <property type="entry name" value="ABC_TRANSPORTER_2"/>
    <property type="match status" value="3"/>
</dbReference>
<comment type="caution">
    <text evidence="13">The sequence shown here is derived from an EMBL/GenBank/DDBJ whole genome shotgun (WGS) entry which is preliminary data.</text>
</comment>
<feature type="transmembrane region" description="Helical" evidence="11">
    <location>
        <begin position="2533"/>
        <end position="2558"/>
    </location>
</feature>
<dbReference type="Pfam" id="PF08370">
    <property type="entry name" value="PDR_assoc"/>
    <property type="match status" value="2"/>
</dbReference>
<keyword evidence="9 11" id="KW-0472">Membrane</keyword>
<feature type="domain" description="ABC transporter" evidence="12">
    <location>
        <begin position="824"/>
        <end position="1076"/>
    </location>
</feature>
<comment type="similarity">
    <text evidence="2">Belongs to the ABC transporter superfamily. ABCG family. PDR (TC 3.A.1.205) subfamily.</text>
</comment>
<dbReference type="InterPro" id="IPR013581">
    <property type="entry name" value="PDR_assoc"/>
</dbReference>
<feature type="domain" description="ABC transporter" evidence="12">
    <location>
        <begin position="146"/>
        <end position="419"/>
    </location>
</feature>
<feature type="transmembrane region" description="Helical" evidence="11">
    <location>
        <begin position="1768"/>
        <end position="1786"/>
    </location>
</feature>
<gene>
    <name evidence="13" type="ORF">Ahy_A01g000522</name>
</gene>
<feature type="transmembrane region" description="Helical" evidence="11">
    <location>
        <begin position="548"/>
        <end position="566"/>
    </location>
</feature>
<evidence type="ECO:0000256" key="4">
    <source>
        <dbReference type="ARBA" id="ARBA00022692"/>
    </source>
</evidence>
<feature type="transmembrane region" description="Helical" evidence="11">
    <location>
        <begin position="1282"/>
        <end position="1306"/>
    </location>
</feature>
<dbReference type="Pfam" id="PF01061">
    <property type="entry name" value="ABC2_membrane"/>
    <property type="match status" value="4"/>
</dbReference>
<evidence type="ECO:0000256" key="9">
    <source>
        <dbReference type="ARBA" id="ARBA00023136"/>
    </source>
</evidence>
<dbReference type="InterPro" id="IPR027417">
    <property type="entry name" value="P-loop_NTPase"/>
</dbReference>
<evidence type="ECO:0000256" key="7">
    <source>
        <dbReference type="ARBA" id="ARBA00022840"/>
    </source>
</evidence>
<feature type="transmembrane region" description="Helical" evidence="11">
    <location>
        <begin position="1199"/>
        <end position="1224"/>
    </location>
</feature>
<dbReference type="FunFam" id="3.40.50.300:FF:000157">
    <property type="entry name" value="ABC transporter G family member 34"/>
    <property type="match status" value="2"/>
</dbReference>
<dbReference type="InterPro" id="IPR043926">
    <property type="entry name" value="ABCG_dom"/>
</dbReference>
<dbReference type="GO" id="GO:0005886">
    <property type="term" value="C:plasma membrane"/>
    <property type="evidence" value="ECO:0007669"/>
    <property type="project" value="UniProtKB-ARBA"/>
</dbReference>
<feature type="domain" description="ABC transporter" evidence="12">
    <location>
        <begin position="2044"/>
        <end position="2297"/>
    </location>
</feature>
<dbReference type="InterPro" id="IPR013525">
    <property type="entry name" value="ABC2_TM"/>
</dbReference>
<dbReference type="SMART" id="SM00382">
    <property type="entry name" value="AAA"/>
    <property type="match status" value="4"/>
</dbReference>
<keyword evidence="8 11" id="KW-1133">Transmembrane helix</keyword>
<dbReference type="Gene3D" id="3.40.50.300">
    <property type="entry name" value="P-loop containing nucleotide triphosphate hydrolases"/>
    <property type="match status" value="4"/>
</dbReference>
<feature type="region of interest" description="Disordered" evidence="10">
    <location>
        <begin position="1998"/>
        <end position="2032"/>
    </location>
</feature>
<dbReference type="SUPFAM" id="SSF52540">
    <property type="entry name" value="P-loop containing nucleoside triphosphate hydrolases"/>
    <property type="match status" value="4"/>
</dbReference>
<organism evidence="13 14">
    <name type="scientific">Arachis hypogaea</name>
    <name type="common">Peanut</name>
    <dbReference type="NCBI Taxonomy" id="3818"/>
    <lineage>
        <taxon>Eukaryota</taxon>
        <taxon>Viridiplantae</taxon>
        <taxon>Streptophyta</taxon>
        <taxon>Embryophyta</taxon>
        <taxon>Tracheophyta</taxon>
        <taxon>Spermatophyta</taxon>
        <taxon>Magnoliopsida</taxon>
        <taxon>eudicotyledons</taxon>
        <taxon>Gunneridae</taxon>
        <taxon>Pentapetalae</taxon>
        <taxon>rosids</taxon>
        <taxon>fabids</taxon>
        <taxon>Fabales</taxon>
        <taxon>Fabaceae</taxon>
        <taxon>Papilionoideae</taxon>
        <taxon>50 kb inversion clade</taxon>
        <taxon>dalbergioids sensu lato</taxon>
        <taxon>Dalbergieae</taxon>
        <taxon>Pterocarpus clade</taxon>
        <taxon>Arachis</taxon>
    </lineage>
</organism>
<evidence type="ECO:0000259" key="12">
    <source>
        <dbReference type="PROSITE" id="PS50893"/>
    </source>
</evidence>